<reference evidence="1 2" key="1">
    <citation type="submission" date="2023-11" db="EMBL/GenBank/DDBJ databases">
        <title>A Novel Polar Bacteriovorax (B. antarcticus) Isolated from the Biocrust in Antarctica.</title>
        <authorList>
            <person name="Mun W."/>
            <person name="Choi S.Y."/>
            <person name="Mitchell R.J."/>
        </authorList>
    </citation>
    <scope>NUCLEOTIDE SEQUENCE [LARGE SCALE GENOMIC DNA]</scope>
    <source>
        <strain evidence="1 2">PP10</strain>
    </source>
</reference>
<dbReference type="EMBL" id="JAYGJQ010000001">
    <property type="protein sequence ID" value="MEA9355871.1"/>
    <property type="molecule type" value="Genomic_DNA"/>
</dbReference>
<evidence type="ECO:0000313" key="2">
    <source>
        <dbReference type="Proteomes" id="UP001302274"/>
    </source>
</evidence>
<organism evidence="1 2">
    <name type="scientific">Bacteriovorax antarcticus</name>
    <dbReference type="NCBI Taxonomy" id="3088717"/>
    <lineage>
        <taxon>Bacteria</taxon>
        <taxon>Pseudomonadati</taxon>
        <taxon>Bdellovibrionota</taxon>
        <taxon>Bacteriovoracia</taxon>
        <taxon>Bacteriovoracales</taxon>
        <taxon>Bacteriovoracaceae</taxon>
        <taxon>Bacteriovorax</taxon>
    </lineage>
</organism>
<sequence>MNYLKTYLPYLFGNKEGKSYVFPQDLDWDNLNFEESLMMYSLNDDIDSFINTLDITSLLPSQIFHLFSYKKQLDHYFFTNLTSFYPEEYELFLKAKKGEVLKHDDVQEILNYKNHELSMFAIFREGRHKPGKIFVKDSYNRFVHNLNGSVWSIPILGVSGRGLPFNHSNGTTPCGVFTVDSVMPEANQHAEFGKFRRLIVNFISQSEGEEKIKQMLPTSHYKKSWWQQCVVARELGRSLLRIHGTGTINKNPFTPHFPMIPSSGCLTTTETHLMGLVQINHQRNLLDTLMKAQNLPVTYENESKIHGVLYVIDFDGTYQTLEFKS</sequence>
<proteinExistence type="predicted"/>
<name>A0ABU5VS34_9BACT</name>
<dbReference type="RefSeq" id="WP_323575507.1">
    <property type="nucleotide sequence ID" value="NZ_JAYGJQ010000001.1"/>
</dbReference>
<dbReference type="Proteomes" id="UP001302274">
    <property type="component" value="Unassembled WGS sequence"/>
</dbReference>
<gene>
    <name evidence="1" type="ORF">SHI21_06655</name>
</gene>
<comment type="caution">
    <text evidence="1">The sequence shown here is derived from an EMBL/GenBank/DDBJ whole genome shotgun (WGS) entry which is preliminary data.</text>
</comment>
<accession>A0ABU5VS34</accession>
<protein>
    <submittedName>
        <fullName evidence="1">Uncharacterized protein</fullName>
    </submittedName>
</protein>
<keyword evidence="2" id="KW-1185">Reference proteome</keyword>
<evidence type="ECO:0000313" key="1">
    <source>
        <dbReference type="EMBL" id="MEA9355871.1"/>
    </source>
</evidence>